<sequence>MRIRASVRTSGRAQGRDRGAPPGHRRPAPLRTAAAVGAAFAAALALTAAAPAGAAPAPAADPAARPAQPVEYFTGPGGHPRHTTVPASAPLAPAARTSIAADGDVTPLVQNGPVADKLDVVFIGDGYTAGQQEDFHKAARAKWEKMTAVEPYASYTKLFNVWAVDAVSQDSGVSGDPTQDVVRNTALGSAFFCSNTERLLCVDTAKVEAYAAKAPAADLVVVLGHSSKYGGAGYNDVSSQVGYDGIATASSDNDQSDQIAVHETGHSLGKLADEYDYGQEGTYTGPEPTESNLTTLGADAMKSQQKKWYRWLGQESPDGGTVGAYEGGGYYEKGLNRPTDNSIMRTLGREFNLPGREAMIAGFHRHAKTLTADVPTGQPLARSGALRVTPLPGATPRWYVDGREARAARGATTVHPAALGVPADGRRHTVTVRATDPTDAVRDPSLRSLLTSELSWRVTG</sequence>
<dbReference type="RefSeq" id="WP_345086241.1">
    <property type="nucleotide sequence ID" value="NZ_BAAAWG010000010.1"/>
</dbReference>
<reference evidence="3" key="1">
    <citation type="journal article" date="2019" name="Int. J. Syst. Evol. Microbiol.">
        <title>The Global Catalogue of Microorganisms (GCM) 10K type strain sequencing project: providing services to taxonomists for standard genome sequencing and annotation.</title>
        <authorList>
            <consortium name="The Broad Institute Genomics Platform"/>
            <consortium name="The Broad Institute Genome Sequencing Center for Infectious Disease"/>
            <person name="Wu L."/>
            <person name="Ma J."/>
        </authorList>
    </citation>
    <scope>NUCLEOTIDE SEQUENCE [LARGE SCALE GENOMIC DNA]</scope>
    <source>
        <strain evidence="3">CGMCC 1.15809</strain>
    </source>
</reference>
<feature type="region of interest" description="Disordered" evidence="1">
    <location>
        <begin position="1"/>
        <end position="28"/>
    </location>
</feature>
<gene>
    <name evidence="2" type="ORF">ACFP3M_08930</name>
</gene>
<keyword evidence="3" id="KW-1185">Reference proteome</keyword>
<feature type="compositionally biased region" description="Low complexity" evidence="1">
    <location>
        <begin position="54"/>
        <end position="67"/>
    </location>
</feature>
<dbReference type="InterPro" id="IPR024079">
    <property type="entry name" value="MetalloPept_cat_dom_sf"/>
</dbReference>
<evidence type="ECO:0000313" key="2">
    <source>
        <dbReference type="EMBL" id="MFC5892936.1"/>
    </source>
</evidence>
<dbReference type="EMBL" id="JBHSPW010000003">
    <property type="protein sequence ID" value="MFC5892936.1"/>
    <property type="molecule type" value="Genomic_DNA"/>
</dbReference>
<dbReference type="Pfam" id="PF09471">
    <property type="entry name" value="Peptidase_M64"/>
    <property type="match status" value="1"/>
</dbReference>
<evidence type="ECO:0000313" key="3">
    <source>
        <dbReference type="Proteomes" id="UP001596241"/>
    </source>
</evidence>
<name>A0ABW1FEL2_9ACTN</name>
<comment type="caution">
    <text evidence="2">The sequence shown here is derived from an EMBL/GenBank/DDBJ whole genome shotgun (WGS) entry which is preliminary data.</text>
</comment>
<organism evidence="2 3">
    <name type="scientific">Streptomyces ramulosus</name>
    <dbReference type="NCBI Taxonomy" id="47762"/>
    <lineage>
        <taxon>Bacteria</taxon>
        <taxon>Bacillati</taxon>
        <taxon>Actinomycetota</taxon>
        <taxon>Actinomycetes</taxon>
        <taxon>Kitasatosporales</taxon>
        <taxon>Streptomycetaceae</taxon>
        <taxon>Streptomyces</taxon>
    </lineage>
</organism>
<evidence type="ECO:0000256" key="1">
    <source>
        <dbReference type="SAM" id="MobiDB-lite"/>
    </source>
</evidence>
<feature type="region of interest" description="Disordered" evidence="1">
    <location>
        <begin position="54"/>
        <end position="80"/>
    </location>
</feature>
<dbReference type="InterPro" id="IPR019026">
    <property type="entry name" value="Peptidase_M64_IgA"/>
</dbReference>
<dbReference type="Gene3D" id="3.40.390.10">
    <property type="entry name" value="Collagenase (Catalytic Domain)"/>
    <property type="match status" value="1"/>
</dbReference>
<accession>A0ABW1FEL2</accession>
<dbReference type="Proteomes" id="UP001596241">
    <property type="component" value="Unassembled WGS sequence"/>
</dbReference>
<protein>
    <submittedName>
        <fullName evidence="2">M64 family metallopeptidase</fullName>
    </submittedName>
</protein>
<proteinExistence type="predicted"/>